<evidence type="ECO:0000256" key="1">
    <source>
        <dbReference type="SAM" id="MobiDB-lite"/>
    </source>
</evidence>
<proteinExistence type="predicted"/>
<dbReference type="PANTHER" id="PTHR35580">
    <property type="entry name" value="CELL SURFACE GLYCOPROTEIN (S-LAYER PROTEIN)-LIKE PROTEIN"/>
    <property type="match status" value="1"/>
</dbReference>
<gene>
    <name evidence="3" type="ORF">CDA63_00985</name>
</gene>
<dbReference type="Pfam" id="PF25778">
    <property type="entry name" value="DUF7948"/>
    <property type="match status" value="1"/>
</dbReference>
<evidence type="ECO:0000313" key="4">
    <source>
        <dbReference type="Proteomes" id="UP000197277"/>
    </source>
</evidence>
<comment type="caution">
    <text evidence="3">The sequence shown here is derived from an EMBL/GenBank/DDBJ whole genome shotgun (WGS) entry which is preliminary data.</text>
</comment>
<dbReference type="EMBL" id="NIRR01000001">
    <property type="protein sequence ID" value="OWP64964.1"/>
    <property type="molecule type" value="Genomic_DNA"/>
</dbReference>
<dbReference type="Proteomes" id="UP000197277">
    <property type="component" value="Unassembled WGS sequence"/>
</dbReference>
<evidence type="ECO:0000313" key="3">
    <source>
        <dbReference type="EMBL" id="OWP64964.1"/>
    </source>
</evidence>
<name>A0A246FT80_9BACT</name>
<feature type="compositionally biased region" description="Low complexity" evidence="1">
    <location>
        <begin position="724"/>
        <end position="747"/>
    </location>
</feature>
<evidence type="ECO:0000259" key="2">
    <source>
        <dbReference type="Pfam" id="PF25778"/>
    </source>
</evidence>
<accession>A0A246FT80</accession>
<dbReference type="InterPro" id="IPR052918">
    <property type="entry name" value="Motility_Chemotaxis_Reg"/>
</dbReference>
<dbReference type="PANTHER" id="PTHR35580:SF1">
    <property type="entry name" value="PHYTASE-LIKE DOMAIN-CONTAINING PROTEIN"/>
    <property type="match status" value="1"/>
</dbReference>
<dbReference type="AlphaFoldDB" id="A0A246FT80"/>
<dbReference type="InterPro" id="IPR057708">
    <property type="entry name" value="DUF7948"/>
</dbReference>
<protein>
    <recommendedName>
        <fullName evidence="2">DUF7948 domain-containing protein</fullName>
    </recommendedName>
</protein>
<feature type="region of interest" description="Disordered" evidence="1">
    <location>
        <begin position="720"/>
        <end position="747"/>
    </location>
</feature>
<reference evidence="3 4" key="1">
    <citation type="submission" date="2017-06" db="EMBL/GenBank/DDBJ databases">
        <title>Hymenobacter amundsenii sp. nov. isolated from regoliths in Antarctica.</title>
        <authorList>
            <person name="Sedlacek I."/>
            <person name="Kralova S."/>
            <person name="Pantucek R."/>
            <person name="Svec P."/>
            <person name="Holochova P."/>
            <person name="Stankova E."/>
            <person name="Vrbovska V."/>
            <person name="Busse H.-J."/>
        </authorList>
    </citation>
    <scope>NUCLEOTIDE SEQUENCE [LARGE SCALE GENOMIC DNA]</scope>
    <source>
        <strain evidence="3 4">CCM 8682</strain>
    </source>
</reference>
<organism evidence="3 4">
    <name type="scientific">Hymenobacter amundsenii</name>
    <dbReference type="NCBI Taxonomy" id="2006685"/>
    <lineage>
        <taxon>Bacteria</taxon>
        <taxon>Pseudomonadati</taxon>
        <taxon>Bacteroidota</taxon>
        <taxon>Cytophagia</taxon>
        <taxon>Cytophagales</taxon>
        <taxon>Hymenobacteraceae</taxon>
        <taxon>Hymenobacter</taxon>
    </lineage>
</organism>
<keyword evidence="4" id="KW-1185">Reference proteome</keyword>
<feature type="domain" description="DUF7948" evidence="2">
    <location>
        <begin position="24"/>
        <end position="246"/>
    </location>
</feature>
<dbReference type="RefSeq" id="WP_088462575.1">
    <property type="nucleotide sequence ID" value="NZ_NIRR01000001.1"/>
</dbReference>
<sequence>MICLRLEAAPRAAIAPGPGQTLEFVENKGQWPKVVRYQAELPGGRLYLTPTGFTYSFLEPAALERLNHRHEAPTDQPRQPEPAAPVRGHAYTVSFEGGNARAPLMPTQPTAGTRNYFVGSNARDWAADVSGYRQVRYEGVYPGIDVQLYENAGQHLEYDFRVAPGAKPTDIRLRYAGPDVVRLTAEGQLLIETSVGTITEQAPQAWQTTASGQRRPISCRFELQGQTVRFRLGTYDPKLPLIIDPTVLFSSFTGSLADNWGFTATYDAQGNMYSGGVAFNVGYPTSPGAFQTSFAGVGDVAIIKYKVTSKGPAARLYATYLGGKDTDTPHSLVVNGRDELVILGTTGSNNFPVSNGALQRTFRGGPTNGLPGGKMDYPQGSDLFVATLSSDGSKLVASTYLGGSGTDGLNYMLSNNYGDPWRGDILTDGDNNVYLASVTQSSDFPLAQPLQSRLQGASDAVVCKLPRLLDRLVWSTYLGGSQNDAAFSLQLTPDQHLYVAGGTTSTNFPAASTAVQPKWNGGRDGFVVCFTPAGTALRYSTYLGTASDDLAFFLQLDNSGDVYVLGQTNSADYPITPGLYGNKGARQFIHKLSADLRTTAYSTTFGTPGQTNLSPTAFLVDDCERVYVCGWGGINNQGYSNGSTSRLKVTPDAVQANTDGSDFYLAQFAAGLTGLEYATFYGEQGGRGEHVDGGTSRFSKKGVVYQAVCGGCRAPRGFQCRRGPTTSTPATAAPTATTRPSPSTSKL</sequence>